<sequence length="202" mass="22345">MKYLSILSLFSLASAVALPNPFPQAEDITPAGVHLRGVIYGGTGCNQGTLSIEVDDHGTKCPIRTRDLYARDGPGSSPTDQRRFCQLNFDLVYPQGWSFSVFAADYKGHVSLRSGSTARFRTTYYFSGETDQATSTVDFQGPTSKRFEEHDLVAWDTWSPCGSTQTMLNVKQEVYVSGAGRLASTSVDGEFGHIVFFKWRRC</sequence>
<reference evidence="3" key="1">
    <citation type="journal article" date="2015" name="PLoS Genet.">
        <title>The dynamic genome and transcriptome of the human fungal pathogen Blastomyces and close relative Emmonsia.</title>
        <authorList>
            <person name="Munoz J.F."/>
            <person name="Gauthier G.M."/>
            <person name="Desjardins C.A."/>
            <person name="Gallo J.E."/>
            <person name="Holder J."/>
            <person name="Sullivan T.D."/>
            <person name="Marty A.J."/>
            <person name="Carmen J.C."/>
            <person name="Chen Z."/>
            <person name="Ding L."/>
            <person name="Gujja S."/>
            <person name="Magrini V."/>
            <person name="Misas E."/>
            <person name="Mitreva M."/>
            <person name="Priest M."/>
            <person name="Saif S."/>
            <person name="Whiston E.A."/>
            <person name="Young S."/>
            <person name="Zeng Q."/>
            <person name="Goldman W.E."/>
            <person name="Mardis E.R."/>
            <person name="Taylor J.W."/>
            <person name="McEwen J.G."/>
            <person name="Clay O.K."/>
            <person name="Klein B.S."/>
            <person name="Cuomo C.A."/>
        </authorList>
    </citation>
    <scope>NUCLEOTIDE SEQUENCE [LARGE SCALE GENOMIC DNA]</scope>
    <source>
        <strain evidence="3">UAMH 3008</strain>
    </source>
</reference>
<comment type="caution">
    <text evidence="2">The sequence shown here is derived from an EMBL/GenBank/DDBJ whole genome shotgun (WGS) entry which is preliminary data.</text>
</comment>
<dbReference type="Proteomes" id="UP000034164">
    <property type="component" value="Unassembled WGS sequence"/>
</dbReference>
<dbReference type="InterPro" id="IPR025649">
    <property type="entry name" value="DUF4360"/>
</dbReference>
<dbReference type="Pfam" id="PF14273">
    <property type="entry name" value="DUF4360"/>
    <property type="match status" value="1"/>
</dbReference>
<dbReference type="PANTHER" id="PTHR38847">
    <property type="match status" value="1"/>
</dbReference>
<dbReference type="PANTHER" id="PTHR38847:SF1">
    <property type="entry name" value="PSEUDOURIDINE SYNTHASE RSUA_RLUA-LIKE DOMAIN-CONTAINING PROTEIN"/>
    <property type="match status" value="1"/>
</dbReference>
<protein>
    <recommendedName>
        <fullName evidence="4">Secreted protein</fullName>
    </recommendedName>
</protein>
<evidence type="ECO:0008006" key="4">
    <source>
        <dbReference type="Google" id="ProtNLM"/>
    </source>
</evidence>
<dbReference type="OrthoDB" id="152248at2759"/>
<dbReference type="VEuPathDB" id="FungiDB:EMCG_06107"/>
<dbReference type="EMBL" id="LCZI01000140">
    <property type="protein sequence ID" value="KKZ68216.1"/>
    <property type="molecule type" value="Genomic_DNA"/>
</dbReference>
<organism evidence="2 3">
    <name type="scientific">[Emmonsia] crescens</name>
    <dbReference type="NCBI Taxonomy" id="73230"/>
    <lineage>
        <taxon>Eukaryota</taxon>
        <taxon>Fungi</taxon>
        <taxon>Dikarya</taxon>
        <taxon>Ascomycota</taxon>
        <taxon>Pezizomycotina</taxon>
        <taxon>Eurotiomycetes</taxon>
        <taxon>Eurotiomycetidae</taxon>
        <taxon>Onygenales</taxon>
        <taxon>Ajellomycetaceae</taxon>
        <taxon>Emergomyces</taxon>
    </lineage>
</organism>
<evidence type="ECO:0000313" key="2">
    <source>
        <dbReference type="EMBL" id="KKZ68216.1"/>
    </source>
</evidence>
<evidence type="ECO:0000256" key="1">
    <source>
        <dbReference type="SAM" id="SignalP"/>
    </source>
</evidence>
<feature type="chain" id="PRO_5013288915" description="Secreted protein" evidence="1">
    <location>
        <begin position="16"/>
        <end position="202"/>
    </location>
</feature>
<evidence type="ECO:0000313" key="3">
    <source>
        <dbReference type="Proteomes" id="UP000034164"/>
    </source>
</evidence>
<feature type="signal peptide" evidence="1">
    <location>
        <begin position="1"/>
        <end position="15"/>
    </location>
</feature>
<gene>
    <name evidence="2" type="ORF">EMCG_06107</name>
</gene>
<dbReference type="AlphaFoldDB" id="A0A0G2JBX0"/>
<keyword evidence="1" id="KW-0732">Signal</keyword>
<proteinExistence type="predicted"/>
<name>A0A0G2JBX0_9EURO</name>
<accession>A0A0G2JBX0</accession>